<evidence type="ECO:0008006" key="5">
    <source>
        <dbReference type="Google" id="ProtNLM"/>
    </source>
</evidence>
<name>A0A849ST79_UNCEI</name>
<sequence>PALAAVASLVLLVALGLAWPQRTTRSWNTLWSPAAAAPELRLQVEPGSVTVSPGASLAVRARVWGSDQAPRLIADGLRAATATTESVEPGGAHVWRFDLSQLTRATEYRVRIAHVESPRYRIGIGGDATPVGFRIEYRAPAYARLPIQSGAAARGDLSALRGSRASVEVTFDRDLEALEVQLPDGKRARWSASTPRRWRGEVAIDREGDYELAARLATATESSRHRYRVTPLADAPPLISVRVPETDVDLPSGQQVPVDVMAEDDLGLSELKLQFRKRDDQPWSDVPLARFAARPREAAIASRWDAAPVALLPGEIATFRFVVFDDNTVSGRGMATSRSFELRFPSLAELYEKVDDRQHDAQTTLEKAAEQARELQKSLDKLARQAPRTAMPTPQTQARAEELKSALQSQQEIARKIDDAAQSLQQTLEQSAERKAFDDQLMRKMRELQELMKEIQSNEFKDAMKRMQQALEQQDPSRLESQLPKMRQEHPDMLKNLQRTIDLLKQLREEERLQALAQRADELKQRQDALNREFESPKSASKDAGKSPDQKLAEEQTERAEDSQKLAEDVKKAAAESEPDSQSEEAMSDAAAELSENAASSQTSASQSASKGDRKSAQSQGKQASQSLQKASDRLQKAVQDLQKQDEDLDLAAVRRAAQDLVALQRSADASLESEQSPSATSDQMTDLAEGAERVADSLSQLAARTPMLSPSLQKSLGRAIKGLQQSGREMAGGQSGRGQESGRQATRALNEAVLELRESESSMCNQPGNGPPQGKKSGGSPKKLGEVGQRQSEINRETRSLAQRLTEQARLSAGDQAEMRRLADEQARLREAVESIQNEEKREQQLLGRLDQTQREMKEVEEALESGQPLGDIESKQTRILSRLLDAQRSVNRRDFEPQRESRPGEESSRPSPAALSPELLRQTDRLRNDLLKAESDRYPAQYRAFIESYLKRLNGGGR</sequence>
<evidence type="ECO:0000313" key="3">
    <source>
        <dbReference type="EMBL" id="NOT34590.1"/>
    </source>
</evidence>
<feature type="compositionally biased region" description="Polar residues" evidence="2">
    <location>
        <begin position="673"/>
        <end position="685"/>
    </location>
</feature>
<evidence type="ECO:0000256" key="1">
    <source>
        <dbReference type="SAM" id="Coils"/>
    </source>
</evidence>
<feature type="region of interest" description="Disordered" evidence="2">
    <location>
        <begin position="666"/>
        <end position="803"/>
    </location>
</feature>
<proteinExistence type="predicted"/>
<accession>A0A849ST79</accession>
<evidence type="ECO:0000313" key="4">
    <source>
        <dbReference type="Proteomes" id="UP000580839"/>
    </source>
</evidence>
<feature type="compositionally biased region" description="Basic and acidic residues" evidence="2">
    <location>
        <begin position="531"/>
        <end position="575"/>
    </location>
</feature>
<protein>
    <recommendedName>
        <fullName evidence="5">DUF4175 family protein</fullName>
    </recommendedName>
</protein>
<feature type="compositionally biased region" description="Basic and acidic residues" evidence="2">
    <location>
        <begin position="853"/>
        <end position="862"/>
    </location>
</feature>
<feature type="region of interest" description="Disordered" evidence="2">
    <location>
        <begin position="891"/>
        <end position="923"/>
    </location>
</feature>
<organism evidence="3 4">
    <name type="scientific">Eiseniibacteriota bacterium</name>
    <dbReference type="NCBI Taxonomy" id="2212470"/>
    <lineage>
        <taxon>Bacteria</taxon>
        <taxon>Candidatus Eiseniibacteriota</taxon>
    </lineage>
</organism>
<dbReference type="Proteomes" id="UP000580839">
    <property type="component" value="Unassembled WGS sequence"/>
</dbReference>
<feature type="region of interest" description="Disordered" evidence="2">
    <location>
        <begin position="531"/>
        <end position="643"/>
    </location>
</feature>
<feature type="compositionally biased region" description="Polar residues" evidence="2">
    <location>
        <begin position="698"/>
        <end position="715"/>
    </location>
</feature>
<evidence type="ECO:0000256" key="2">
    <source>
        <dbReference type="SAM" id="MobiDB-lite"/>
    </source>
</evidence>
<gene>
    <name evidence="3" type="ORF">HOP12_10515</name>
</gene>
<feature type="compositionally biased region" description="Acidic residues" evidence="2">
    <location>
        <begin position="577"/>
        <end position="587"/>
    </location>
</feature>
<comment type="caution">
    <text evidence="3">The sequence shown here is derived from an EMBL/GenBank/DDBJ whole genome shotgun (WGS) entry which is preliminary data.</text>
</comment>
<feature type="compositionally biased region" description="Basic and acidic residues" evidence="2">
    <location>
        <begin position="893"/>
        <end position="910"/>
    </location>
</feature>
<feature type="compositionally biased region" description="Low complexity" evidence="2">
    <location>
        <begin position="617"/>
        <end position="630"/>
    </location>
</feature>
<feature type="compositionally biased region" description="Basic and acidic residues" evidence="2">
    <location>
        <begin position="835"/>
        <end position="845"/>
    </location>
</feature>
<keyword evidence="1" id="KW-0175">Coiled coil</keyword>
<dbReference type="AlphaFoldDB" id="A0A849ST79"/>
<feature type="coiled-coil region" evidence="1">
    <location>
        <begin position="358"/>
        <end position="385"/>
    </location>
</feature>
<feature type="non-terminal residue" evidence="3">
    <location>
        <position position="1"/>
    </location>
</feature>
<reference evidence="3 4" key="1">
    <citation type="submission" date="2020-04" db="EMBL/GenBank/DDBJ databases">
        <title>Metagenomic profiling of ammonia- and methane-oxidizing microorganisms in a Dutch drinking water treatment plant.</title>
        <authorList>
            <person name="Poghosyan L."/>
            <person name="Leucker S."/>
        </authorList>
    </citation>
    <scope>NUCLEOTIDE SEQUENCE [LARGE SCALE GENOMIC DNA]</scope>
    <source>
        <strain evidence="3">S-RSF-IL-03</strain>
    </source>
</reference>
<feature type="region of interest" description="Disordered" evidence="2">
    <location>
        <begin position="835"/>
        <end position="876"/>
    </location>
</feature>
<dbReference type="EMBL" id="JABFRW010000132">
    <property type="protein sequence ID" value="NOT34590.1"/>
    <property type="molecule type" value="Genomic_DNA"/>
</dbReference>
<feature type="compositionally biased region" description="Low complexity" evidence="2">
    <location>
        <begin position="588"/>
        <end position="610"/>
    </location>
</feature>
<feature type="compositionally biased region" description="Low complexity" evidence="2">
    <location>
        <begin position="766"/>
        <end position="783"/>
    </location>
</feature>